<dbReference type="PANTHER" id="PTHR12818">
    <property type="entry name" value="TRNA (ADENINE(37)-N6)-METHYLTRANSFERASE"/>
    <property type="match status" value="1"/>
</dbReference>
<comment type="caution">
    <text evidence="4">The sequence shown here is derived from an EMBL/GenBank/DDBJ whole genome shotgun (WGS) entry which is preliminary data.</text>
</comment>
<dbReference type="Pfam" id="PF01980">
    <property type="entry name" value="TrmO_N"/>
    <property type="match status" value="1"/>
</dbReference>
<keyword evidence="4" id="KW-0808">Transferase</keyword>
<accession>A0A318KS06</accession>
<dbReference type="Pfam" id="PF18389">
    <property type="entry name" value="TrmO_C"/>
    <property type="match status" value="1"/>
</dbReference>
<comment type="similarity">
    <text evidence="2">Belongs to the tRNA methyltransferase O family.</text>
</comment>
<dbReference type="Proteomes" id="UP000247555">
    <property type="component" value="Unassembled WGS sequence"/>
</dbReference>
<keyword evidence="4" id="KW-0489">Methyltransferase</keyword>
<dbReference type="InterPro" id="IPR041369">
    <property type="entry name" value="TrmO_C"/>
</dbReference>
<evidence type="ECO:0000313" key="5">
    <source>
        <dbReference type="Proteomes" id="UP000247555"/>
    </source>
</evidence>
<dbReference type="GO" id="GO:0032259">
    <property type="term" value="P:methylation"/>
    <property type="evidence" value="ECO:0007669"/>
    <property type="project" value="UniProtKB-KW"/>
</dbReference>
<dbReference type="InterPro" id="IPR036413">
    <property type="entry name" value="YaeB-like_sf"/>
</dbReference>
<feature type="domain" description="TsaA-like" evidence="3">
    <location>
        <begin position="7"/>
        <end position="147"/>
    </location>
</feature>
<dbReference type="GO" id="GO:0089715">
    <property type="term" value="F:tRNA (L-threonylcarbamoyladenosine(37)-C2) methyltransferase activity"/>
    <property type="evidence" value="ECO:0007669"/>
    <property type="project" value="TreeGrafter"/>
</dbReference>
<evidence type="ECO:0000259" key="3">
    <source>
        <dbReference type="PROSITE" id="PS51668"/>
    </source>
</evidence>
<dbReference type="InterPro" id="IPR023370">
    <property type="entry name" value="TrmO-like_N"/>
</dbReference>
<name>A0A318KS06_9NEIS</name>
<dbReference type="SUPFAM" id="SSF118196">
    <property type="entry name" value="YaeB-like"/>
    <property type="match status" value="1"/>
</dbReference>
<evidence type="ECO:0000256" key="2">
    <source>
        <dbReference type="ARBA" id="ARBA00033753"/>
    </source>
</evidence>
<dbReference type="Gene3D" id="3.30.2310.10">
    <property type="entry name" value="YaeB-like"/>
    <property type="match status" value="1"/>
</dbReference>
<keyword evidence="5" id="KW-1185">Reference proteome</keyword>
<dbReference type="InterPro" id="IPR036414">
    <property type="entry name" value="YaeB_N_sf"/>
</dbReference>
<evidence type="ECO:0000256" key="1">
    <source>
        <dbReference type="ARBA" id="ARBA00022691"/>
    </source>
</evidence>
<dbReference type="Gene3D" id="2.40.30.70">
    <property type="entry name" value="YaeB-like"/>
    <property type="match status" value="1"/>
</dbReference>
<proteinExistence type="inferred from homology"/>
<evidence type="ECO:0000313" key="4">
    <source>
        <dbReference type="EMBL" id="PXX79382.1"/>
    </source>
</evidence>
<dbReference type="PROSITE" id="PS01318">
    <property type="entry name" value="TSAA_1"/>
    <property type="match status" value="1"/>
</dbReference>
<dbReference type="RefSeq" id="WP_110390307.1">
    <property type="nucleotide sequence ID" value="NZ_QJKI01000006.1"/>
</dbReference>
<dbReference type="FunFam" id="2.40.30.70:FF:000001">
    <property type="entry name" value="tRNA (N6-threonylcarbamoyladenosine(37)-N6)-methyltransferase TrmO"/>
    <property type="match status" value="1"/>
</dbReference>
<dbReference type="AlphaFoldDB" id="A0A318KS06"/>
<dbReference type="EMBL" id="QJKI01000006">
    <property type="protein sequence ID" value="PXX79382.1"/>
    <property type="molecule type" value="Genomic_DNA"/>
</dbReference>
<reference evidence="4 5" key="1">
    <citation type="submission" date="2018-05" db="EMBL/GenBank/DDBJ databases">
        <title>Genomic Encyclopedia of Type Strains, Phase IV (KMG-IV): sequencing the most valuable type-strain genomes for metagenomic binning, comparative biology and taxonomic classification.</title>
        <authorList>
            <person name="Goeker M."/>
        </authorList>
    </citation>
    <scope>NUCLEOTIDE SEQUENCE [LARGE SCALE GENOMIC DNA]</scope>
    <source>
        <strain evidence="4 5">DSM 29661</strain>
    </source>
</reference>
<dbReference type="NCBIfam" id="TIGR00104">
    <property type="entry name" value="tRNA_TsaA"/>
    <property type="match status" value="1"/>
</dbReference>
<keyword evidence="1" id="KW-0949">S-adenosyl-L-methionine</keyword>
<dbReference type="InterPro" id="IPR023368">
    <property type="entry name" value="UPF0066_cons_site"/>
</dbReference>
<dbReference type="PANTHER" id="PTHR12818:SF0">
    <property type="entry name" value="TRNA (ADENINE(37)-N6)-METHYLTRANSFERASE"/>
    <property type="match status" value="1"/>
</dbReference>
<protein>
    <submittedName>
        <fullName evidence="4">tRNA-Thr(GGU) m(6)t(6)A37 methyltransferase TsaA</fullName>
    </submittedName>
</protein>
<dbReference type="PROSITE" id="PS51668">
    <property type="entry name" value="TSAA_2"/>
    <property type="match status" value="1"/>
</dbReference>
<organism evidence="4 5">
    <name type="scientific">Rivihabitans pingtungensis</name>
    <dbReference type="NCBI Taxonomy" id="1054498"/>
    <lineage>
        <taxon>Bacteria</taxon>
        <taxon>Pseudomonadati</taxon>
        <taxon>Pseudomonadota</taxon>
        <taxon>Betaproteobacteria</taxon>
        <taxon>Neisseriales</taxon>
        <taxon>Aquaspirillaceae</taxon>
        <taxon>Rivihabitans</taxon>
    </lineage>
</organism>
<dbReference type="OrthoDB" id="9804309at2"/>
<dbReference type="InterPro" id="IPR040372">
    <property type="entry name" value="YaeB-like"/>
</dbReference>
<sequence>MADLYTFEPVGVLHSPYREKFGIPRQPGLARHAHAELRLSPPYNHPDSVRGLESFSHVWLLFAFHHTAEQGWKPTVRPPRLGGNARVGVFASRSTFRPNPVGLSVAELLGVDTDHGVTLRLGGVDLLDGTPIFDIKPYIPFVDSQPQAIGGFVDGPPALLPVRWSAKARASVNARLARWPTLDALIEEVLAQDPRPAYQDDPAREYGVRLYDCNVRFIIADGVASVLDVCDDVPM</sequence>
<gene>
    <name evidence="4" type="ORF">DFR34_10617</name>
</gene>
<dbReference type="CDD" id="cd09281">
    <property type="entry name" value="UPF0066"/>
    <property type="match status" value="1"/>
</dbReference>